<comment type="similarity">
    <text evidence="2">Belongs to the oxygen-dependent FAD-linked oxidoreductase family.</text>
</comment>
<protein>
    <submittedName>
        <fullName evidence="7">FAD-binding oxidoreductase</fullName>
    </submittedName>
</protein>
<comment type="cofactor">
    <cofactor evidence="1">
        <name>FAD</name>
        <dbReference type="ChEBI" id="CHEBI:57692"/>
    </cofactor>
</comment>
<evidence type="ECO:0000256" key="3">
    <source>
        <dbReference type="ARBA" id="ARBA00022630"/>
    </source>
</evidence>
<dbReference type="InterPro" id="IPR036318">
    <property type="entry name" value="FAD-bd_PCMH-like_sf"/>
</dbReference>
<accession>A0A9D2J5K7</accession>
<dbReference type="PANTHER" id="PTHR42973">
    <property type="entry name" value="BINDING OXIDOREDUCTASE, PUTATIVE (AFU_ORTHOLOGUE AFUA_1G17690)-RELATED"/>
    <property type="match status" value="1"/>
</dbReference>
<dbReference type="EMBL" id="DXBY01000208">
    <property type="protein sequence ID" value="HIZ36504.1"/>
    <property type="molecule type" value="Genomic_DNA"/>
</dbReference>
<dbReference type="Gene3D" id="3.40.462.20">
    <property type="match status" value="1"/>
</dbReference>
<sequence>MTETSTRTDIVTTLRTSLTCPVHGPQDPEWETVRRGWNLYVDQQPAAIVEPDTVADVQQAVRLAASLDVPVTAQSNGHGATEAMSGTVMIRAHRLRDMHLDTRARRARVGAGVKWTHLVQALAGSGLTGTPGSTDDLTVVGYHTGGGLPWFGRSYGPAARWVRAWEVVRADGSLAEVTAQSDPDLFWALGGGGGGLGIITAVEIELLPAPPLTGGQLMWPADRAAEVLQAFAEATTTAPPELTLWLWLITFPPTEPFPPELHGRSMMNLNVTHLGDPAAAERLLAPLRAIPGLELDTVAPMPMNELSTVANEPTEPLPVLDWSHFVADLSPDFQRGLLEVNAPSPDTPMIACIRHLGAALHDDSPTAVEPIAEEYLLFGFALAATPADADRVHAHWRVLEDRLGPHLSERTHLNMLGPDPDLTRALTPATLERLRRVKAAEDPHGVFRSHRPIVA</sequence>
<evidence type="ECO:0000259" key="6">
    <source>
        <dbReference type="PROSITE" id="PS51387"/>
    </source>
</evidence>
<dbReference type="PROSITE" id="PS51387">
    <property type="entry name" value="FAD_PCMH"/>
    <property type="match status" value="1"/>
</dbReference>
<organism evidence="7 8">
    <name type="scientific">Candidatus Ruania gallistercoris</name>
    <dbReference type="NCBI Taxonomy" id="2838746"/>
    <lineage>
        <taxon>Bacteria</taxon>
        <taxon>Bacillati</taxon>
        <taxon>Actinomycetota</taxon>
        <taxon>Actinomycetes</taxon>
        <taxon>Micrococcales</taxon>
        <taxon>Ruaniaceae</taxon>
        <taxon>Ruania</taxon>
    </lineage>
</organism>
<keyword evidence="3" id="KW-0285">Flavoprotein</keyword>
<dbReference type="Gene3D" id="3.30.465.10">
    <property type="match status" value="1"/>
</dbReference>
<name>A0A9D2J5K7_9MICO</name>
<dbReference type="InterPro" id="IPR016166">
    <property type="entry name" value="FAD-bd_PCMH"/>
</dbReference>
<reference evidence="7" key="1">
    <citation type="journal article" date="2021" name="PeerJ">
        <title>Extensive microbial diversity within the chicken gut microbiome revealed by metagenomics and culture.</title>
        <authorList>
            <person name="Gilroy R."/>
            <person name="Ravi A."/>
            <person name="Getino M."/>
            <person name="Pursley I."/>
            <person name="Horton D.L."/>
            <person name="Alikhan N.F."/>
            <person name="Baker D."/>
            <person name="Gharbi K."/>
            <person name="Hall N."/>
            <person name="Watson M."/>
            <person name="Adriaenssens E.M."/>
            <person name="Foster-Nyarko E."/>
            <person name="Jarju S."/>
            <person name="Secka A."/>
            <person name="Antonio M."/>
            <person name="Oren A."/>
            <person name="Chaudhuri R.R."/>
            <person name="La Ragione R."/>
            <person name="Hildebrand F."/>
            <person name="Pallen M.J."/>
        </authorList>
    </citation>
    <scope>NUCLEOTIDE SEQUENCE</scope>
    <source>
        <strain evidence="7">ChiGjej4B4-7305</strain>
    </source>
</reference>
<evidence type="ECO:0000256" key="2">
    <source>
        <dbReference type="ARBA" id="ARBA00005466"/>
    </source>
</evidence>
<feature type="domain" description="FAD-binding PCMH-type" evidence="6">
    <location>
        <begin position="41"/>
        <end position="209"/>
    </location>
</feature>
<dbReference type="GO" id="GO:0016491">
    <property type="term" value="F:oxidoreductase activity"/>
    <property type="evidence" value="ECO:0007669"/>
    <property type="project" value="UniProtKB-KW"/>
</dbReference>
<evidence type="ECO:0000256" key="1">
    <source>
        <dbReference type="ARBA" id="ARBA00001974"/>
    </source>
</evidence>
<dbReference type="Proteomes" id="UP000824037">
    <property type="component" value="Unassembled WGS sequence"/>
</dbReference>
<dbReference type="InterPro" id="IPR050416">
    <property type="entry name" value="FAD-linked_Oxidoreductase"/>
</dbReference>
<proteinExistence type="inferred from homology"/>
<dbReference type="InterPro" id="IPR016167">
    <property type="entry name" value="FAD-bd_PCMH_sub1"/>
</dbReference>
<comment type="caution">
    <text evidence="7">The sequence shown here is derived from an EMBL/GenBank/DDBJ whole genome shotgun (WGS) entry which is preliminary data.</text>
</comment>
<evidence type="ECO:0000256" key="5">
    <source>
        <dbReference type="ARBA" id="ARBA00023002"/>
    </source>
</evidence>
<dbReference type="SUPFAM" id="SSF56176">
    <property type="entry name" value="FAD-binding/transporter-associated domain-like"/>
    <property type="match status" value="1"/>
</dbReference>
<reference evidence="7" key="2">
    <citation type="submission" date="2021-04" db="EMBL/GenBank/DDBJ databases">
        <authorList>
            <person name="Gilroy R."/>
        </authorList>
    </citation>
    <scope>NUCLEOTIDE SEQUENCE</scope>
    <source>
        <strain evidence="7">ChiGjej4B4-7305</strain>
    </source>
</reference>
<dbReference type="AlphaFoldDB" id="A0A9D2J5K7"/>
<evidence type="ECO:0000256" key="4">
    <source>
        <dbReference type="ARBA" id="ARBA00022827"/>
    </source>
</evidence>
<gene>
    <name evidence="7" type="ORF">H9815_12055</name>
</gene>
<evidence type="ECO:0000313" key="7">
    <source>
        <dbReference type="EMBL" id="HIZ36504.1"/>
    </source>
</evidence>
<dbReference type="PANTHER" id="PTHR42973:SF39">
    <property type="entry name" value="FAD-BINDING PCMH-TYPE DOMAIN-CONTAINING PROTEIN"/>
    <property type="match status" value="1"/>
</dbReference>
<keyword evidence="4" id="KW-0274">FAD</keyword>
<dbReference type="Gene3D" id="3.30.43.10">
    <property type="entry name" value="Uridine Diphospho-n-acetylenolpyruvylglucosamine Reductase, domain 2"/>
    <property type="match status" value="1"/>
</dbReference>
<dbReference type="GO" id="GO:0071949">
    <property type="term" value="F:FAD binding"/>
    <property type="evidence" value="ECO:0007669"/>
    <property type="project" value="InterPro"/>
</dbReference>
<evidence type="ECO:0000313" key="8">
    <source>
        <dbReference type="Proteomes" id="UP000824037"/>
    </source>
</evidence>
<dbReference type="Pfam" id="PF01565">
    <property type="entry name" value="FAD_binding_4"/>
    <property type="match status" value="1"/>
</dbReference>
<dbReference type="InterPro" id="IPR016169">
    <property type="entry name" value="FAD-bd_PCMH_sub2"/>
</dbReference>
<dbReference type="InterPro" id="IPR006094">
    <property type="entry name" value="Oxid_FAD_bind_N"/>
</dbReference>
<keyword evidence="5" id="KW-0560">Oxidoreductase</keyword>